<sequence>MHLLGLERIQNATVRQIARQPWYIRNRTIRKDLRFPTIQEYSKCIAERLFQKIDASSNTALQYSVVQNPRESQKIGGANSTYLASDSLPCLNPFATTADSEAMRGRTPLREFFASLLQRKK</sequence>
<dbReference type="AlphaFoldDB" id="A0A4Y2PGR0"/>
<evidence type="ECO:0000313" key="2">
    <source>
        <dbReference type="Proteomes" id="UP000499080"/>
    </source>
</evidence>
<organism evidence="1 2">
    <name type="scientific">Araneus ventricosus</name>
    <name type="common">Orbweaver spider</name>
    <name type="synonym">Epeira ventricosa</name>
    <dbReference type="NCBI Taxonomy" id="182803"/>
    <lineage>
        <taxon>Eukaryota</taxon>
        <taxon>Metazoa</taxon>
        <taxon>Ecdysozoa</taxon>
        <taxon>Arthropoda</taxon>
        <taxon>Chelicerata</taxon>
        <taxon>Arachnida</taxon>
        <taxon>Araneae</taxon>
        <taxon>Araneomorphae</taxon>
        <taxon>Entelegynae</taxon>
        <taxon>Araneoidea</taxon>
        <taxon>Araneidae</taxon>
        <taxon>Araneus</taxon>
    </lineage>
</organism>
<keyword evidence="2" id="KW-1185">Reference proteome</keyword>
<reference evidence="1 2" key="1">
    <citation type="journal article" date="2019" name="Sci. Rep.">
        <title>Orb-weaving spider Araneus ventricosus genome elucidates the spidroin gene catalogue.</title>
        <authorList>
            <person name="Kono N."/>
            <person name="Nakamura H."/>
            <person name="Ohtoshi R."/>
            <person name="Moran D.A.P."/>
            <person name="Shinohara A."/>
            <person name="Yoshida Y."/>
            <person name="Fujiwara M."/>
            <person name="Mori M."/>
            <person name="Tomita M."/>
            <person name="Arakawa K."/>
        </authorList>
    </citation>
    <scope>NUCLEOTIDE SEQUENCE [LARGE SCALE GENOMIC DNA]</scope>
</reference>
<proteinExistence type="predicted"/>
<dbReference type="EMBL" id="BGPR01011412">
    <property type="protein sequence ID" value="GBN51198.1"/>
    <property type="molecule type" value="Genomic_DNA"/>
</dbReference>
<accession>A0A4Y2PGR0</accession>
<dbReference type="Proteomes" id="UP000499080">
    <property type="component" value="Unassembled WGS sequence"/>
</dbReference>
<comment type="caution">
    <text evidence="1">The sequence shown here is derived from an EMBL/GenBank/DDBJ whole genome shotgun (WGS) entry which is preliminary data.</text>
</comment>
<name>A0A4Y2PGR0_ARAVE</name>
<gene>
    <name evidence="1" type="ORF">AVEN_99809_1</name>
</gene>
<evidence type="ECO:0000313" key="1">
    <source>
        <dbReference type="EMBL" id="GBN51198.1"/>
    </source>
</evidence>
<protein>
    <submittedName>
        <fullName evidence="1">Uncharacterized protein</fullName>
    </submittedName>
</protein>